<keyword evidence="1" id="KW-1133">Transmembrane helix</keyword>
<gene>
    <name evidence="2" type="ORF">FCALED_LOCUS9821</name>
</gene>
<organism evidence="2 3">
    <name type="scientific">Funneliformis caledonium</name>
    <dbReference type="NCBI Taxonomy" id="1117310"/>
    <lineage>
        <taxon>Eukaryota</taxon>
        <taxon>Fungi</taxon>
        <taxon>Fungi incertae sedis</taxon>
        <taxon>Mucoromycota</taxon>
        <taxon>Glomeromycotina</taxon>
        <taxon>Glomeromycetes</taxon>
        <taxon>Glomerales</taxon>
        <taxon>Glomeraceae</taxon>
        <taxon>Funneliformis</taxon>
    </lineage>
</organism>
<reference evidence="2" key="1">
    <citation type="submission" date="2021-06" db="EMBL/GenBank/DDBJ databases">
        <authorList>
            <person name="Kallberg Y."/>
            <person name="Tangrot J."/>
            <person name="Rosling A."/>
        </authorList>
    </citation>
    <scope>NUCLEOTIDE SEQUENCE</scope>
    <source>
        <strain evidence="2">UK204</strain>
    </source>
</reference>
<keyword evidence="3" id="KW-1185">Reference proteome</keyword>
<evidence type="ECO:0000256" key="1">
    <source>
        <dbReference type="SAM" id="Phobius"/>
    </source>
</evidence>
<accession>A0A9N9D850</accession>
<dbReference type="AlphaFoldDB" id="A0A9N9D850"/>
<feature type="transmembrane region" description="Helical" evidence="1">
    <location>
        <begin position="20"/>
        <end position="39"/>
    </location>
</feature>
<evidence type="ECO:0000313" key="3">
    <source>
        <dbReference type="Proteomes" id="UP000789570"/>
    </source>
</evidence>
<dbReference type="EMBL" id="CAJVPQ010003374">
    <property type="protein sequence ID" value="CAG8626262.1"/>
    <property type="molecule type" value="Genomic_DNA"/>
</dbReference>
<name>A0A9N9D850_9GLOM</name>
<dbReference type="OrthoDB" id="2394878at2759"/>
<protein>
    <submittedName>
        <fullName evidence="2">1997_t:CDS:1</fullName>
    </submittedName>
</protein>
<evidence type="ECO:0000313" key="2">
    <source>
        <dbReference type="EMBL" id="CAG8626262.1"/>
    </source>
</evidence>
<feature type="non-terminal residue" evidence="2">
    <location>
        <position position="1"/>
    </location>
</feature>
<proteinExistence type="predicted"/>
<comment type="caution">
    <text evidence="2">The sequence shown here is derived from an EMBL/GenBank/DDBJ whole genome shotgun (WGS) entry which is preliminary data.</text>
</comment>
<sequence length="97" mass="11367">FASDDTSVMLGKNEGVVAKLFIICIYPLIINHCVVYRLTLACKDARKEIEFYNKAELLVKKIYGYFKNSYSHIQQLKEIQDLLDCPILKINRLYEIY</sequence>
<keyword evidence="1" id="KW-0812">Transmembrane</keyword>
<keyword evidence="1" id="KW-0472">Membrane</keyword>
<dbReference type="PANTHER" id="PTHR46880">
    <property type="entry name" value="RAS-ASSOCIATING DOMAIN-CONTAINING PROTEIN"/>
    <property type="match status" value="1"/>
</dbReference>
<dbReference type="PANTHER" id="PTHR46880:SF5">
    <property type="entry name" value="DUF4371 DOMAIN-CONTAINING PROTEIN"/>
    <property type="match status" value="1"/>
</dbReference>
<dbReference type="Proteomes" id="UP000789570">
    <property type="component" value="Unassembled WGS sequence"/>
</dbReference>